<evidence type="ECO:0000256" key="1">
    <source>
        <dbReference type="ARBA" id="ARBA00000085"/>
    </source>
</evidence>
<keyword evidence="5" id="KW-0418">Kinase</keyword>
<organism evidence="7 8">
    <name type="scientific">Chryseosolibacter indicus</name>
    <dbReference type="NCBI Taxonomy" id="2782351"/>
    <lineage>
        <taxon>Bacteria</taxon>
        <taxon>Pseudomonadati</taxon>
        <taxon>Bacteroidota</taxon>
        <taxon>Cytophagia</taxon>
        <taxon>Cytophagales</taxon>
        <taxon>Chryseotaleaceae</taxon>
        <taxon>Chryseosolibacter</taxon>
    </lineage>
</organism>
<dbReference type="InterPro" id="IPR004358">
    <property type="entry name" value="Sig_transdc_His_kin-like_C"/>
</dbReference>
<gene>
    <name evidence="7" type="ORF">KK060_15950</name>
</gene>
<comment type="caution">
    <text evidence="7">The sequence shown here is derived from an EMBL/GenBank/DDBJ whole genome shotgun (WGS) entry which is preliminary data.</text>
</comment>
<keyword evidence="8" id="KW-1185">Reference proteome</keyword>
<dbReference type="Gene3D" id="3.30.565.10">
    <property type="entry name" value="Histidine kinase-like ATPase, C-terminal domain"/>
    <property type="match status" value="1"/>
</dbReference>
<dbReference type="PANTHER" id="PTHR43304">
    <property type="entry name" value="PHYTOCHROME-LIKE PROTEIN CPH1"/>
    <property type="match status" value="1"/>
</dbReference>
<evidence type="ECO:0000256" key="2">
    <source>
        <dbReference type="ARBA" id="ARBA00012438"/>
    </source>
</evidence>
<protein>
    <recommendedName>
        <fullName evidence="2">histidine kinase</fullName>
        <ecNumber evidence="2">2.7.13.3</ecNumber>
    </recommendedName>
</protein>
<dbReference type="PANTHER" id="PTHR43304:SF1">
    <property type="entry name" value="PAC DOMAIN-CONTAINING PROTEIN"/>
    <property type="match status" value="1"/>
</dbReference>
<evidence type="ECO:0000256" key="3">
    <source>
        <dbReference type="ARBA" id="ARBA00022553"/>
    </source>
</evidence>
<evidence type="ECO:0000313" key="8">
    <source>
        <dbReference type="Proteomes" id="UP000772618"/>
    </source>
</evidence>
<dbReference type="Pfam" id="PF02518">
    <property type="entry name" value="HATPase_c"/>
    <property type="match status" value="1"/>
</dbReference>
<name>A0ABS5VV90_9BACT</name>
<keyword evidence="3" id="KW-0597">Phosphoprotein</keyword>
<dbReference type="InterPro" id="IPR036890">
    <property type="entry name" value="HATPase_C_sf"/>
</dbReference>
<keyword evidence="4" id="KW-0808">Transferase</keyword>
<sequence length="107" mass="12326">MESIFQNLLSNALKYRSAERKTRIHFESKTIENFIALRVSDNEQGIDMERFGDKLFGLHKTFHEHKEARGVGLFLIKTQIEAMGGFIKAESKVNEGTTFTIKFQLCL</sequence>
<dbReference type="EMBL" id="JAHESD010000039">
    <property type="protein sequence ID" value="MBT1704789.1"/>
    <property type="molecule type" value="Genomic_DNA"/>
</dbReference>
<reference evidence="7 8" key="1">
    <citation type="submission" date="2021-05" db="EMBL/GenBank/DDBJ databases">
        <title>A Polyphasic approach of four new species of the genus Ohtaekwangia: Ohtaekwangia histidinii sp. nov., Ohtaekwangia cretensis sp. nov., Ohtaekwangia indiensis sp. nov., Ohtaekwangia reichenbachii sp. nov. from diverse environment.</title>
        <authorList>
            <person name="Octaviana S."/>
        </authorList>
    </citation>
    <scope>NUCLEOTIDE SEQUENCE [LARGE SCALE GENOMIC DNA]</scope>
    <source>
        <strain evidence="7 8">PWU20</strain>
    </source>
</reference>
<evidence type="ECO:0000256" key="5">
    <source>
        <dbReference type="ARBA" id="ARBA00022777"/>
    </source>
</evidence>
<dbReference type="PRINTS" id="PR00344">
    <property type="entry name" value="BCTRLSENSOR"/>
</dbReference>
<evidence type="ECO:0000259" key="6">
    <source>
        <dbReference type="PROSITE" id="PS50109"/>
    </source>
</evidence>
<evidence type="ECO:0000313" key="7">
    <source>
        <dbReference type="EMBL" id="MBT1704789.1"/>
    </source>
</evidence>
<dbReference type="InterPro" id="IPR005467">
    <property type="entry name" value="His_kinase_dom"/>
</dbReference>
<dbReference type="EC" id="2.7.13.3" evidence="2"/>
<dbReference type="SUPFAM" id="SSF55874">
    <property type="entry name" value="ATPase domain of HSP90 chaperone/DNA topoisomerase II/histidine kinase"/>
    <property type="match status" value="1"/>
</dbReference>
<feature type="domain" description="Histidine kinase" evidence="6">
    <location>
        <begin position="1"/>
        <end position="107"/>
    </location>
</feature>
<dbReference type="SMART" id="SM00387">
    <property type="entry name" value="HATPase_c"/>
    <property type="match status" value="1"/>
</dbReference>
<evidence type="ECO:0000256" key="4">
    <source>
        <dbReference type="ARBA" id="ARBA00022679"/>
    </source>
</evidence>
<dbReference type="PROSITE" id="PS50109">
    <property type="entry name" value="HIS_KIN"/>
    <property type="match status" value="1"/>
</dbReference>
<comment type="catalytic activity">
    <reaction evidence="1">
        <text>ATP + protein L-histidine = ADP + protein N-phospho-L-histidine.</text>
        <dbReference type="EC" id="2.7.13.3"/>
    </reaction>
</comment>
<proteinExistence type="predicted"/>
<dbReference type="Proteomes" id="UP000772618">
    <property type="component" value="Unassembled WGS sequence"/>
</dbReference>
<dbReference type="InterPro" id="IPR003594">
    <property type="entry name" value="HATPase_dom"/>
</dbReference>
<dbReference type="RefSeq" id="WP_254154750.1">
    <property type="nucleotide sequence ID" value="NZ_JAHESD010000039.1"/>
</dbReference>
<dbReference type="InterPro" id="IPR052162">
    <property type="entry name" value="Sensor_kinase/Photoreceptor"/>
</dbReference>
<accession>A0ABS5VV90</accession>